<dbReference type="RefSeq" id="WP_218286679.1">
    <property type="nucleotide sequence ID" value="NZ_CP076448.1"/>
</dbReference>
<organism evidence="2 3">
    <name type="scientific">Elioraea tepida</name>
    <dbReference type="NCBI Taxonomy" id="2843330"/>
    <lineage>
        <taxon>Bacteria</taxon>
        <taxon>Pseudomonadati</taxon>
        <taxon>Pseudomonadota</taxon>
        <taxon>Alphaproteobacteria</taxon>
        <taxon>Acetobacterales</taxon>
        <taxon>Elioraeaceae</taxon>
        <taxon>Elioraea</taxon>
    </lineage>
</organism>
<dbReference type="InterPro" id="IPR013424">
    <property type="entry name" value="Ice-binding_C"/>
</dbReference>
<name>A0A975U581_9PROT</name>
<accession>A0A975U581</accession>
<dbReference type="KEGG" id="elio:KO353_05285"/>
<gene>
    <name evidence="2" type="ORF">KO353_05285</name>
</gene>
<evidence type="ECO:0000313" key="3">
    <source>
        <dbReference type="Proteomes" id="UP000694001"/>
    </source>
</evidence>
<dbReference type="NCBIfam" id="TIGR02595">
    <property type="entry name" value="PEP_CTERM"/>
    <property type="match status" value="1"/>
</dbReference>
<dbReference type="Proteomes" id="UP000694001">
    <property type="component" value="Chromosome"/>
</dbReference>
<evidence type="ECO:0000259" key="1">
    <source>
        <dbReference type="Pfam" id="PF07589"/>
    </source>
</evidence>
<evidence type="ECO:0000313" key="2">
    <source>
        <dbReference type="EMBL" id="QXM25623.1"/>
    </source>
</evidence>
<sequence length="255" mass="27235">MRIFASLVSRAAAAAVILTAGLVALPGAVRAAPLSVGDTVYLSAATLPNGSAGAWVSSNRGYLGFAGGGYTRLTLNFGTVFNPEQTFFLDAYCIDPPIAVRFGAYTVAPLDNNGRGWELAQYQPLSDLQKAQLGWLAHTSLAAMPDPADPARANTSMAYQMAVWKTLYPSATYFYFDSNVDLESQYNALISAVPTSILPEEFPALQLIWRDEDGRNFGQPWLIAVARAAPVPEPASATLLALGLLGFLSLARQRA</sequence>
<dbReference type="EMBL" id="CP076448">
    <property type="protein sequence ID" value="QXM25623.1"/>
    <property type="molecule type" value="Genomic_DNA"/>
</dbReference>
<feature type="domain" description="Ice-binding protein C-terminal" evidence="1">
    <location>
        <begin position="230"/>
        <end position="252"/>
    </location>
</feature>
<dbReference type="Pfam" id="PF07589">
    <property type="entry name" value="PEP-CTERM"/>
    <property type="match status" value="1"/>
</dbReference>
<protein>
    <submittedName>
        <fullName evidence="2">PEP-CTERM sorting domain-containing protein</fullName>
    </submittedName>
</protein>
<proteinExistence type="predicted"/>
<dbReference type="AlphaFoldDB" id="A0A975U581"/>
<keyword evidence="3" id="KW-1185">Reference proteome</keyword>
<reference evidence="2" key="1">
    <citation type="submission" date="2021-06" db="EMBL/GenBank/DDBJ databases">
        <title>Elioraea tepida, sp. nov., a moderately thermophilic aerobic anoxygenic phototrophic bacterium isolated from an alkaline siliceous hot spring mat community in Yellowstone National Park, WY, USA.</title>
        <authorList>
            <person name="Saini M.K."/>
            <person name="Yoshida S."/>
            <person name="Sebastian A."/>
            <person name="Hirose S."/>
            <person name="Hara E."/>
            <person name="Tamaki H."/>
            <person name="Soulier N.T."/>
            <person name="Albert I."/>
            <person name="Hanada S."/>
            <person name="Bryant D.A."/>
            <person name="Tank M."/>
        </authorList>
    </citation>
    <scope>NUCLEOTIDE SEQUENCE</scope>
    <source>
        <strain evidence="2">MS-P2</strain>
    </source>
</reference>